<feature type="compositionally biased region" description="Basic and acidic residues" evidence="1">
    <location>
        <begin position="151"/>
        <end position="166"/>
    </location>
</feature>
<name>A0A6V7PUC8_ANACO</name>
<evidence type="ECO:0000256" key="1">
    <source>
        <dbReference type="SAM" id="MobiDB-lite"/>
    </source>
</evidence>
<proteinExistence type="predicted"/>
<evidence type="ECO:0000313" key="2">
    <source>
        <dbReference type="EMBL" id="CAD1834472.1"/>
    </source>
</evidence>
<dbReference type="AlphaFoldDB" id="A0A6V7PUC8"/>
<protein>
    <submittedName>
        <fullName evidence="2">Uncharacterized protein</fullName>
    </submittedName>
</protein>
<feature type="region of interest" description="Disordered" evidence="1">
    <location>
        <begin position="151"/>
        <end position="181"/>
    </location>
</feature>
<sequence>MAHRQPRQRRCDGASATMVELHPPVLSQPVRGGTMSSSEAAVVDVVPEPRATKRGKSKEPWTLARESVLLDDCVGVLEDSAARAKERYSDLSQHVGMLEKGFHLMEKDIVAAMATFRHRLEQFKVTLARRNDERDVRDVLLQDIDAQVKEVEDLKTGEALPERTEGDQGEPSKASEAKAQA</sequence>
<accession>A0A6V7PUC8</accession>
<gene>
    <name evidence="2" type="ORF">CB5_LOCUS17683</name>
</gene>
<dbReference type="EMBL" id="LR862152">
    <property type="protein sequence ID" value="CAD1834472.1"/>
    <property type="molecule type" value="Genomic_DNA"/>
</dbReference>
<reference evidence="2" key="1">
    <citation type="submission" date="2020-07" db="EMBL/GenBank/DDBJ databases">
        <authorList>
            <person name="Lin J."/>
        </authorList>
    </citation>
    <scope>NUCLEOTIDE SEQUENCE</scope>
</reference>
<organism evidence="2">
    <name type="scientific">Ananas comosus var. bracteatus</name>
    <name type="common">red pineapple</name>
    <dbReference type="NCBI Taxonomy" id="296719"/>
    <lineage>
        <taxon>Eukaryota</taxon>
        <taxon>Viridiplantae</taxon>
        <taxon>Streptophyta</taxon>
        <taxon>Embryophyta</taxon>
        <taxon>Tracheophyta</taxon>
        <taxon>Spermatophyta</taxon>
        <taxon>Magnoliopsida</taxon>
        <taxon>Liliopsida</taxon>
        <taxon>Poales</taxon>
        <taxon>Bromeliaceae</taxon>
        <taxon>Bromelioideae</taxon>
        <taxon>Ananas</taxon>
    </lineage>
</organism>